<dbReference type="SUPFAM" id="SSF51556">
    <property type="entry name" value="Metallo-dependent hydrolases"/>
    <property type="match status" value="1"/>
</dbReference>
<dbReference type="EMBL" id="CP126970">
    <property type="protein sequence ID" value="WIM71438.1"/>
    <property type="molecule type" value="Genomic_DNA"/>
</dbReference>
<feature type="domain" description="Adenosine deaminase" evidence="7">
    <location>
        <begin position="25"/>
        <end position="310"/>
    </location>
</feature>
<keyword evidence="5" id="KW-0378">Hydrolase</keyword>
<evidence type="ECO:0000256" key="4">
    <source>
        <dbReference type="ARBA" id="ARBA00022723"/>
    </source>
</evidence>
<dbReference type="PANTHER" id="PTHR11409:SF43">
    <property type="entry name" value="ADENOSINE DEAMINASE"/>
    <property type="match status" value="1"/>
</dbReference>
<dbReference type="InterPro" id="IPR001365">
    <property type="entry name" value="A_deaminase_dom"/>
</dbReference>
<evidence type="ECO:0000256" key="6">
    <source>
        <dbReference type="ARBA" id="ARBA00022833"/>
    </source>
</evidence>
<proteinExistence type="inferred from homology"/>
<evidence type="ECO:0000313" key="8">
    <source>
        <dbReference type="EMBL" id="WIM71438.1"/>
    </source>
</evidence>
<dbReference type="InterPro" id="IPR006330">
    <property type="entry name" value="Ado/ade_deaminase"/>
</dbReference>
<dbReference type="InterPro" id="IPR032466">
    <property type="entry name" value="Metal_Hydrolase"/>
</dbReference>
<comment type="similarity">
    <text evidence="2">Belongs to the metallo-dependent hydrolases superfamily. Adenosine and AMP deaminases family.</text>
</comment>
<dbReference type="EC" id="3.5.4.4" evidence="3"/>
<evidence type="ECO:0000259" key="7">
    <source>
        <dbReference type="Pfam" id="PF00962"/>
    </source>
</evidence>
<evidence type="ECO:0000313" key="9">
    <source>
        <dbReference type="Proteomes" id="UP001238805"/>
    </source>
</evidence>
<name>A0ABY8VS11_9CORY</name>
<evidence type="ECO:0000256" key="1">
    <source>
        <dbReference type="ARBA" id="ARBA00001947"/>
    </source>
</evidence>
<evidence type="ECO:0000256" key="5">
    <source>
        <dbReference type="ARBA" id="ARBA00022801"/>
    </source>
</evidence>
<dbReference type="PANTHER" id="PTHR11409">
    <property type="entry name" value="ADENOSINE DEAMINASE"/>
    <property type="match status" value="1"/>
</dbReference>
<protein>
    <recommendedName>
        <fullName evidence="3">adenosine deaminase</fullName>
        <ecNumber evidence="3">3.5.4.4</ecNumber>
    </recommendedName>
</protein>
<comment type="cofactor">
    <cofactor evidence="1">
        <name>Zn(2+)</name>
        <dbReference type="ChEBI" id="CHEBI:29105"/>
    </cofactor>
</comment>
<gene>
    <name evidence="8" type="ORF">QP029_06595</name>
</gene>
<dbReference type="RefSeq" id="WP_284876009.1">
    <property type="nucleotide sequence ID" value="NZ_CP126970.1"/>
</dbReference>
<organism evidence="8 9">
    <name type="scientific">Corynebacterium suedekumii</name>
    <dbReference type="NCBI Taxonomy" id="3049801"/>
    <lineage>
        <taxon>Bacteria</taxon>
        <taxon>Bacillati</taxon>
        <taxon>Actinomycetota</taxon>
        <taxon>Actinomycetes</taxon>
        <taxon>Mycobacteriales</taxon>
        <taxon>Corynebacteriaceae</taxon>
        <taxon>Corynebacterium</taxon>
    </lineage>
</organism>
<evidence type="ECO:0000256" key="3">
    <source>
        <dbReference type="ARBA" id="ARBA00012784"/>
    </source>
</evidence>
<reference evidence="8 9" key="1">
    <citation type="submission" date="2023-05" db="EMBL/GenBank/DDBJ databases">
        <title>Corynebacterium suedekumii sp. nov. and Corynebacterium breve sp. nov. isolated from raw cow's milk.</title>
        <authorList>
            <person name="Baer M.K."/>
            <person name="Mehl L."/>
            <person name="Hellmuth R."/>
            <person name="Marke G."/>
            <person name="Lipski A."/>
        </authorList>
    </citation>
    <scope>NUCLEOTIDE SEQUENCE [LARGE SCALE GENOMIC DNA]</scope>
    <source>
        <strain evidence="8 9">LM112</strain>
    </source>
</reference>
<keyword evidence="9" id="KW-1185">Reference proteome</keyword>
<dbReference type="Pfam" id="PF00962">
    <property type="entry name" value="A_deaminase"/>
    <property type="match status" value="1"/>
</dbReference>
<dbReference type="Proteomes" id="UP001238805">
    <property type="component" value="Chromosome"/>
</dbReference>
<keyword evidence="6" id="KW-0862">Zinc</keyword>
<dbReference type="Gene3D" id="3.20.20.140">
    <property type="entry name" value="Metal-dependent hydrolases"/>
    <property type="match status" value="1"/>
</dbReference>
<sequence>MYDSPVISPEHKNAARDIIARLPKVDLHHHLEGTDGVDPAELQTPDALTSAVTRAVVALAEDNVVYVELRLSPEFYTAGGLTLREVVDCAVSGIEAARAQAPTMDARLILTAMRGTGLLADVAELTVATHGDVVVGFDVAGPEEEQDPLTGYAEAFASLRKNYVPVTVHAGLHGGIDAVADAVQDGATRLSHATHMVDDFSVDIEGIVPGRVSAWVRDRHIVVESAPLLEVELGAADELGDHPLPLFQQLGFTCAVTTGNAAAGTMTDQFLALADTFGYGLEEFFEVTVAAVNNAFISQEERQRLLETVILPAYEELADPEAGLVGDPDEEDES</sequence>
<evidence type="ECO:0000256" key="2">
    <source>
        <dbReference type="ARBA" id="ARBA00006676"/>
    </source>
</evidence>
<keyword evidence="4" id="KW-0479">Metal-binding</keyword>
<accession>A0ABY8VS11</accession>